<evidence type="ECO:0000313" key="2">
    <source>
        <dbReference type="EMBL" id="KOX78044.1"/>
    </source>
</evidence>
<feature type="region of interest" description="Disordered" evidence="1">
    <location>
        <begin position="1"/>
        <end position="56"/>
    </location>
</feature>
<evidence type="ECO:0000256" key="1">
    <source>
        <dbReference type="SAM" id="MobiDB-lite"/>
    </source>
</evidence>
<name>A0A0N0U6V0_9HYME</name>
<sequence>MACEKEQREIGKREIYSVETTSTSAAKEEEEEKEEKEEEEEEEEGRDERGEARPSAEIHFYIHDLAEYTSPTSSERQRNRYESRDYSSQFALIKFREFSMPESILRAKTVIIKINCPKPKNKADSEMCVMESHYGDIWILRIEENGETDVRKNKELQEYSENLMFVDMAFATQRLLDRDSDGSTSQLFKYLANRVESRTHYGVLDLPKLERKIYTTWDSNDLDNKFFNDVEKMTQGGKNLRNSERNEDKFSRQKFPSRSYIPTNGEKMAVYGGESEKEEEEKKKRQREFYIAHRASRLKYFHDTSTFRLSRLIQAQDFTRRDPAEKRNSAATCKRIDEVPGGEEAGQFEKYSIIQNFAVVVVRRKEERNALYIPLNMKSESTLLISLAGVNQILAAMREQVLFTGDVVRHCSPISEIKKSPNRANLIDLFASVVKEECRFRRKSFSKVSLTASSHLKYRAETFVTQLAEAIKKEKRHICNLITVEREMTDL</sequence>
<evidence type="ECO:0000313" key="3">
    <source>
        <dbReference type="Proteomes" id="UP000053105"/>
    </source>
</evidence>
<feature type="compositionally biased region" description="Basic and acidic residues" evidence="1">
    <location>
        <begin position="46"/>
        <end position="56"/>
    </location>
</feature>
<keyword evidence="3" id="KW-1185">Reference proteome</keyword>
<dbReference type="EMBL" id="KQ435727">
    <property type="protein sequence ID" value="KOX78044.1"/>
    <property type="molecule type" value="Genomic_DNA"/>
</dbReference>
<accession>A0A0N0U6V0</accession>
<dbReference type="Proteomes" id="UP000053105">
    <property type="component" value="Unassembled WGS sequence"/>
</dbReference>
<feature type="compositionally biased region" description="Basic and acidic residues" evidence="1">
    <location>
        <begin position="1"/>
        <end position="16"/>
    </location>
</feature>
<reference evidence="2 3" key="1">
    <citation type="submission" date="2015-07" db="EMBL/GenBank/DDBJ databases">
        <title>The genome of Melipona quadrifasciata.</title>
        <authorList>
            <person name="Pan H."/>
            <person name="Kapheim K."/>
        </authorList>
    </citation>
    <scope>NUCLEOTIDE SEQUENCE [LARGE SCALE GENOMIC DNA]</scope>
    <source>
        <strain evidence="2">0111107301</strain>
        <tissue evidence="2">Whole body</tissue>
    </source>
</reference>
<feature type="region of interest" description="Disordered" evidence="1">
    <location>
        <begin position="237"/>
        <end position="259"/>
    </location>
</feature>
<gene>
    <name evidence="2" type="ORF">WN51_05932</name>
</gene>
<protein>
    <submittedName>
        <fullName evidence="2">Uncharacterized protein</fullName>
    </submittedName>
</protein>
<feature type="compositionally biased region" description="Acidic residues" evidence="1">
    <location>
        <begin position="28"/>
        <end position="45"/>
    </location>
</feature>
<proteinExistence type="predicted"/>
<organism evidence="2 3">
    <name type="scientific">Melipona quadrifasciata</name>
    <dbReference type="NCBI Taxonomy" id="166423"/>
    <lineage>
        <taxon>Eukaryota</taxon>
        <taxon>Metazoa</taxon>
        <taxon>Ecdysozoa</taxon>
        <taxon>Arthropoda</taxon>
        <taxon>Hexapoda</taxon>
        <taxon>Insecta</taxon>
        <taxon>Pterygota</taxon>
        <taxon>Neoptera</taxon>
        <taxon>Endopterygota</taxon>
        <taxon>Hymenoptera</taxon>
        <taxon>Apocrita</taxon>
        <taxon>Aculeata</taxon>
        <taxon>Apoidea</taxon>
        <taxon>Anthophila</taxon>
        <taxon>Apidae</taxon>
        <taxon>Melipona</taxon>
    </lineage>
</organism>
<feature type="compositionally biased region" description="Basic and acidic residues" evidence="1">
    <location>
        <begin position="241"/>
        <end position="251"/>
    </location>
</feature>
<dbReference type="AlphaFoldDB" id="A0A0N0U6V0"/>